<accession>A0A7W7HMM9</accession>
<keyword evidence="5" id="KW-1185">Reference proteome</keyword>
<keyword evidence="1" id="KW-1133">Transmembrane helix</keyword>
<evidence type="ECO:0000313" key="5">
    <source>
        <dbReference type="Proteomes" id="UP000631312"/>
    </source>
</evidence>
<evidence type="ECO:0000313" key="2">
    <source>
        <dbReference type="EMBL" id="GIE37799.1"/>
    </source>
</evidence>
<dbReference type="EMBL" id="JACHNC010000001">
    <property type="protein sequence ID" value="MBB4753266.1"/>
    <property type="molecule type" value="Genomic_DNA"/>
</dbReference>
<comment type="caution">
    <text evidence="3">The sequence shown here is derived from an EMBL/GenBank/DDBJ whole genome shotgun (WGS) entry which is preliminary data.</text>
</comment>
<dbReference type="Proteomes" id="UP000631312">
    <property type="component" value="Unassembled WGS sequence"/>
</dbReference>
<feature type="transmembrane region" description="Helical" evidence="1">
    <location>
        <begin position="61"/>
        <end position="82"/>
    </location>
</feature>
<reference evidence="2 5" key="2">
    <citation type="submission" date="2021-01" db="EMBL/GenBank/DDBJ databases">
        <title>Whole genome shotgun sequence of Actinoplanes lobatus NBRC 12513.</title>
        <authorList>
            <person name="Komaki H."/>
            <person name="Tamura T."/>
        </authorList>
    </citation>
    <scope>NUCLEOTIDE SEQUENCE [LARGE SCALE GENOMIC DNA]</scope>
    <source>
        <strain evidence="2 5">NBRC 12513</strain>
    </source>
</reference>
<evidence type="ECO:0000256" key="1">
    <source>
        <dbReference type="SAM" id="Phobius"/>
    </source>
</evidence>
<keyword evidence="1" id="KW-0472">Membrane</keyword>
<dbReference type="Proteomes" id="UP000590511">
    <property type="component" value="Unassembled WGS sequence"/>
</dbReference>
<proteinExistence type="predicted"/>
<gene>
    <name evidence="2" type="ORF">Alo02nite_06970</name>
    <name evidence="3" type="ORF">BJ964_007427</name>
</gene>
<sequence>MRPLGWPFAVTLIPLFPAAAVACWWLLGDQTNDAARELAAQGVKLDYDMEPITLGPTGDRLLGIAGCVAFVALVAILVAGSATRRMHPAWWGMAASVALFGAYLGLVERTFTAGGIGANIGSGLIVLFALPCTAAFLVPAVGSTVTLVRERRRARAERWPVAAA</sequence>
<organism evidence="3 4">
    <name type="scientific">Actinoplanes lobatus</name>
    <dbReference type="NCBI Taxonomy" id="113568"/>
    <lineage>
        <taxon>Bacteria</taxon>
        <taxon>Bacillati</taxon>
        <taxon>Actinomycetota</taxon>
        <taxon>Actinomycetes</taxon>
        <taxon>Micromonosporales</taxon>
        <taxon>Micromonosporaceae</taxon>
        <taxon>Actinoplanes</taxon>
    </lineage>
</organism>
<dbReference type="EMBL" id="BOMP01000010">
    <property type="protein sequence ID" value="GIE37799.1"/>
    <property type="molecule type" value="Genomic_DNA"/>
</dbReference>
<protein>
    <submittedName>
        <fullName evidence="3">Uncharacterized protein</fullName>
    </submittedName>
</protein>
<feature type="transmembrane region" description="Helical" evidence="1">
    <location>
        <begin position="126"/>
        <end position="148"/>
    </location>
</feature>
<dbReference type="AlphaFoldDB" id="A0A7W7HMM9"/>
<feature type="transmembrane region" description="Helical" evidence="1">
    <location>
        <begin position="89"/>
        <end position="106"/>
    </location>
</feature>
<dbReference type="RefSeq" id="WP_188124988.1">
    <property type="nucleotide sequence ID" value="NZ_BOMP01000010.1"/>
</dbReference>
<name>A0A7W7HMM9_9ACTN</name>
<evidence type="ECO:0000313" key="4">
    <source>
        <dbReference type="Proteomes" id="UP000590511"/>
    </source>
</evidence>
<dbReference type="PROSITE" id="PS51257">
    <property type="entry name" value="PROKAR_LIPOPROTEIN"/>
    <property type="match status" value="1"/>
</dbReference>
<evidence type="ECO:0000313" key="3">
    <source>
        <dbReference type="EMBL" id="MBB4753266.1"/>
    </source>
</evidence>
<keyword evidence="1" id="KW-0812">Transmembrane</keyword>
<reference evidence="3 4" key="1">
    <citation type="submission" date="2020-08" db="EMBL/GenBank/DDBJ databases">
        <title>Sequencing the genomes of 1000 actinobacteria strains.</title>
        <authorList>
            <person name="Klenk H.-P."/>
        </authorList>
    </citation>
    <scope>NUCLEOTIDE SEQUENCE [LARGE SCALE GENOMIC DNA]</scope>
    <source>
        <strain evidence="3 4">DSM 43150</strain>
    </source>
</reference>